<reference evidence="2 3" key="1">
    <citation type="submission" date="2020-08" db="EMBL/GenBank/DDBJ databases">
        <title>Genomic Encyclopedia of Type Strains, Phase IV (KMG-IV): sequencing the most valuable type-strain genomes for metagenomic binning, comparative biology and taxonomic classification.</title>
        <authorList>
            <person name="Goeker M."/>
        </authorList>
    </citation>
    <scope>NUCLEOTIDE SEQUENCE [LARGE SCALE GENOMIC DNA]</scope>
    <source>
        <strain evidence="2 3">DSM 7051</strain>
    </source>
</reference>
<dbReference type="Pfam" id="PF06226">
    <property type="entry name" value="DUF1007"/>
    <property type="match status" value="1"/>
</dbReference>
<dbReference type="InterPro" id="IPR010412">
    <property type="entry name" value="DUF1007"/>
</dbReference>
<dbReference type="AlphaFoldDB" id="A0A7X0KLK8"/>
<organism evidence="2 3">
    <name type="scientific">Aminobacter aganoensis</name>
    <dbReference type="NCBI Taxonomy" id="83264"/>
    <lineage>
        <taxon>Bacteria</taxon>
        <taxon>Pseudomonadati</taxon>
        <taxon>Pseudomonadota</taxon>
        <taxon>Alphaproteobacteria</taxon>
        <taxon>Hyphomicrobiales</taxon>
        <taxon>Phyllobacteriaceae</taxon>
        <taxon>Aminobacter</taxon>
    </lineage>
</organism>
<proteinExistence type="predicted"/>
<feature type="chain" id="PRO_5030511446" evidence="1">
    <location>
        <begin position="25"/>
        <end position="221"/>
    </location>
</feature>
<dbReference type="RefSeq" id="WP_184699811.1">
    <property type="nucleotide sequence ID" value="NZ_BAABEG010000001.1"/>
</dbReference>
<evidence type="ECO:0000313" key="3">
    <source>
        <dbReference type="Proteomes" id="UP000536262"/>
    </source>
</evidence>
<feature type="signal peptide" evidence="1">
    <location>
        <begin position="1"/>
        <end position="24"/>
    </location>
</feature>
<accession>A0A7X0KLK8</accession>
<name>A0A7X0KLK8_9HYPH</name>
<comment type="caution">
    <text evidence="2">The sequence shown here is derived from an EMBL/GenBank/DDBJ whole genome shotgun (WGS) entry which is preliminary data.</text>
</comment>
<protein>
    <submittedName>
        <fullName evidence="2">ABC-type uncharacterized transport system substrate-binding protein</fullName>
    </submittedName>
</protein>
<dbReference type="Proteomes" id="UP000536262">
    <property type="component" value="Unassembled WGS sequence"/>
</dbReference>
<gene>
    <name evidence="2" type="ORF">GGR00_002981</name>
</gene>
<evidence type="ECO:0000313" key="2">
    <source>
        <dbReference type="EMBL" id="MBB6355182.1"/>
    </source>
</evidence>
<keyword evidence="1" id="KW-0732">Signal</keyword>
<sequence length="221" mass="24487">MILKMRTSMMAAAGAALLATTAPASVHPHVFAEARLDVQLNPDNTVKSLRHLWRFDDLFSSTVLMEFDKNSDLKLDDSELAEVSKTVFESIGEYNYFQVVTLDGKDVAMKPPAGLIADFEDQQLIILFEAEPKEPLKLSGKIDFGVYDPTFYTAIDFTEDTNLNVASLPAICTRQVIRPDPDEAIAQNQTKLTDAFFNDPAGTDMSKIFATRLELNCQAKG</sequence>
<dbReference type="EMBL" id="JACHOU010000006">
    <property type="protein sequence ID" value="MBB6355182.1"/>
    <property type="molecule type" value="Genomic_DNA"/>
</dbReference>
<dbReference type="PIRSF" id="PIRSF008159">
    <property type="entry name" value="UCP008159_ABC"/>
    <property type="match status" value="1"/>
</dbReference>
<evidence type="ECO:0000256" key="1">
    <source>
        <dbReference type="SAM" id="SignalP"/>
    </source>
</evidence>
<keyword evidence="3" id="KW-1185">Reference proteome</keyword>
<dbReference type="InterPro" id="IPR016537">
    <property type="entry name" value="UCP008159_ABC"/>
</dbReference>